<dbReference type="SMART" id="SM00342">
    <property type="entry name" value="HTH_ARAC"/>
    <property type="match status" value="1"/>
</dbReference>
<dbReference type="InterPro" id="IPR009057">
    <property type="entry name" value="Homeodomain-like_sf"/>
</dbReference>
<accession>A0A9X2S237</accession>
<dbReference type="InterPro" id="IPR018060">
    <property type="entry name" value="HTH_AraC"/>
</dbReference>
<evidence type="ECO:0000256" key="1">
    <source>
        <dbReference type="ARBA" id="ARBA00023015"/>
    </source>
</evidence>
<dbReference type="PANTHER" id="PTHR47504:SF6">
    <property type="entry name" value="ARAC-FAMILY TRANSCRIPTIONAL REGULATOR"/>
    <property type="match status" value="1"/>
</dbReference>
<proteinExistence type="predicted"/>
<dbReference type="Pfam" id="PF12833">
    <property type="entry name" value="HTH_18"/>
    <property type="match status" value="1"/>
</dbReference>
<keyword evidence="6" id="KW-1185">Reference proteome</keyword>
<dbReference type="RefSeq" id="WP_052232901.1">
    <property type="nucleotide sequence ID" value="NZ_JANKBY010000166.1"/>
</dbReference>
<evidence type="ECO:0000256" key="2">
    <source>
        <dbReference type="ARBA" id="ARBA00023125"/>
    </source>
</evidence>
<evidence type="ECO:0000256" key="3">
    <source>
        <dbReference type="ARBA" id="ARBA00023163"/>
    </source>
</evidence>
<dbReference type="PROSITE" id="PS01124">
    <property type="entry name" value="HTH_ARAC_FAMILY_2"/>
    <property type="match status" value="1"/>
</dbReference>
<gene>
    <name evidence="5" type="ORF">NSA58_12555</name>
</gene>
<name>A0A9X2S237_9FIRM</name>
<dbReference type="PANTHER" id="PTHR47504">
    <property type="entry name" value="RIGHT ORIGIN-BINDING PROTEIN"/>
    <property type="match status" value="1"/>
</dbReference>
<dbReference type="InterPro" id="IPR050959">
    <property type="entry name" value="MarA-like"/>
</dbReference>
<sequence length="117" mass="13743">MPSSKIYNANPYITKSIKYINDNIKKKLSIDEICQYINLSKFYFSRIFKEEVGVTPYRYILDCKIEAVKNDLSEGVDINTVASKYEFYDLSHLNKNFIKVYGITPLEYQESCKIKNK</sequence>
<keyword evidence="1" id="KW-0805">Transcription regulation</keyword>
<keyword evidence="2" id="KW-0238">DNA-binding</keyword>
<dbReference type="SUPFAM" id="SSF46689">
    <property type="entry name" value="Homeodomain-like"/>
    <property type="match status" value="2"/>
</dbReference>
<evidence type="ECO:0000259" key="4">
    <source>
        <dbReference type="PROSITE" id="PS01124"/>
    </source>
</evidence>
<evidence type="ECO:0000313" key="5">
    <source>
        <dbReference type="EMBL" id="MCR1823620.1"/>
    </source>
</evidence>
<protein>
    <submittedName>
        <fullName evidence="5">AraC family transcriptional regulator</fullName>
    </submittedName>
</protein>
<organism evidence="5 6">
    <name type="scientific">Terrisporobacter muris</name>
    <dbReference type="NCBI Taxonomy" id="2963284"/>
    <lineage>
        <taxon>Bacteria</taxon>
        <taxon>Bacillati</taxon>
        <taxon>Bacillota</taxon>
        <taxon>Clostridia</taxon>
        <taxon>Peptostreptococcales</taxon>
        <taxon>Peptostreptococcaceae</taxon>
        <taxon>Terrisporobacter</taxon>
    </lineage>
</organism>
<evidence type="ECO:0000313" key="6">
    <source>
        <dbReference type="Proteomes" id="UP001140817"/>
    </source>
</evidence>
<dbReference type="Gene3D" id="1.10.10.60">
    <property type="entry name" value="Homeodomain-like"/>
    <property type="match status" value="2"/>
</dbReference>
<feature type="domain" description="HTH araC/xylS-type" evidence="4">
    <location>
        <begin position="14"/>
        <end position="111"/>
    </location>
</feature>
<keyword evidence="3" id="KW-0804">Transcription</keyword>
<comment type="caution">
    <text evidence="5">The sequence shown here is derived from an EMBL/GenBank/DDBJ whole genome shotgun (WGS) entry which is preliminary data.</text>
</comment>
<dbReference type="GO" id="GO:0043565">
    <property type="term" value="F:sequence-specific DNA binding"/>
    <property type="evidence" value="ECO:0007669"/>
    <property type="project" value="InterPro"/>
</dbReference>
<dbReference type="Proteomes" id="UP001140817">
    <property type="component" value="Unassembled WGS sequence"/>
</dbReference>
<dbReference type="AlphaFoldDB" id="A0A9X2S237"/>
<dbReference type="EMBL" id="JANKBY010000166">
    <property type="protein sequence ID" value="MCR1823620.1"/>
    <property type="molecule type" value="Genomic_DNA"/>
</dbReference>
<dbReference type="GO" id="GO:0003700">
    <property type="term" value="F:DNA-binding transcription factor activity"/>
    <property type="evidence" value="ECO:0007669"/>
    <property type="project" value="InterPro"/>
</dbReference>
<reference evidence="5" key="1">
    <citation type="submission" date="2022-07" db="EMBL/GenBank/DDBJ databases">
        <title>Enhanced cultured diversity of the mouse gut microbiota enables custom-made synthetic communities.</title>
        <authorList>
            <person name="Afrizal A."/>
        </authorList>
    </citation>
    <scope>NUCLEOTIDE SEQUENCE</scope>
    <source>
        <strain evidence="5">DSM 29186</strain>
    </source>
</reference>